<proteinExistence type="predicted"/>
<dbReference type="EMBL" id="GAIX01002299">
    <property type="protein sequence ID" value="JAA90261.1"/>
    <property type="molecule type" value="Transcribed_RNA"/>
</dbReference>
<reference evidence="1" key="2">
    <citation type="submission" date="2013-05" db="EMBL/GenBank/DDBJ databases">
        <authorList>
            <person name="Carter J.-M."/>
            <person name="Baker S.C."/>
            <person name="Pink R."/>
            <person name="Carter D.R.F."/>
            <person name="Collins A."/>
            <person name="Tomlin J."/>
            <person name="Gibbs M."/>
            <person name="Breuker C.J."/>
        </authorList>
    </citation>
    <scope>NUCLEOTIDE SEQUENCE</scope>
    <source>
        <tissue evidence="1">Ovary</tissue>
    </source>
</reference>
<sequence>MSAQFLEVCINRNIQRWCMYDRDPNILIISLFHYLDVLRNVNETGFSFVSKQISINMKNICLYLTKKKYVAL</sequence>
<dbReference type="AlphaFoldDB" id="S4PCR7"/>
<evidence type="ECO:0000313" key="1">
    <source>
        <dbReference type="EMBL" id="JAA90261.1"/>
    </source>
</evidence>
<accession>S4PCR7</accession>
<protein>
    <submittedName>
        <fullName evidence="1">Uncharacterized protein</fullName>
    </submittedName>
</protein>
<organism evidence="1">
    <name type="scientific">Pararge aegeria</name>
    <name type="common">speckled wood butterfly</name>
    <dbReference type="NCBI Taxonomy" id="116150"/>
    <lineage>
        <taxon>Eukaryota</taxon>
        <taxon>Metazoa</taxon>
        <taxon>Ecdysozoa</taxon>
        <taxon>Arthropoda</taxon>
        <taxon>Hexapoda</taxon>
        <taxon>Insecta</taxon>
        <taxon>Pterygota</taxon>
        <taxon>Neoptera</taxon>
        <taxon>Endopterygota</taxon>
        <taxon>Lepidoptera</taxon>
        <taxon>Glossata</taxon>
        <taxon>Ditrysia</taxon>
        <taxon>Papilionoidea</taxon>
        <taxon>Nymphalidae</taxon>
        <taxon>Satyrinae</taxon>
        <taxon>Satyrini</taxon>
        <taxon>Parargina</taxon>
        <taxon>Pararge</taxon>
    </lineage>
</organism>
<reference evidence="1" key="1">
    <citation type="journal article" date="2013" name="BMC Genomics">
        <title>Unscrambling butterfly oogenesis.</title>
        <authorList>
            <person name="Carter J.M."/>
            <person name="Baker S.C."/>
            <person name="Pink R."/>
            <person name="Carter D.R."/>
            <person name="Collins A."/>
            <person name="Tomlin J."/>
            <person name="Gibbs M."/>
            <person name="Breuker C.J."/>
        </authorList>
    </citation>
    <scope>NUCLEOTIDE SEQUENCE</scope>
    <source>
        <tissue evidence="1">Ovary</tissue>
    </source>
</reference>
<name>S4PCR7_9NEOP</name>